<reference evidence="2 3" key="1">
    <citation type="submission" date="2016-10" db="EMBL/GenBank/DDBJ databases">
        <authorList>
            <person name="de Groot N.N."/>
        </authorList>
    </citation>
    <scope>NUCLEOTIDE SEQUENCE [LARGE SCALE GENOMIC DNA]</scope>
    <source>
        <strain evidence="2 3">AR32</strain>
    </source>
</reference>
<feature type="chain" id="PRO_5009289768" description="Lipoprotein" evidence="1">
    <location>
        <begin position="22"/>
        <end position="493"/>
    </location>
</feature>
<protein>
    <recommendedName>
        <fullName evidence="4">Lipoprotein</fullName>
    </recommendedName>
</protein>
<proteinExistence type="predicted"/>
<evidence type="ECO:0000313" key="3">
    <source>
        <dbReference type="Proteomes" id="UP000236735"/>
    </source>
</evidence>
<organism evidence="2 3">
    <name type="scientific">Xylanibacter ruminicola</name>
    <name type="common">Prevotella ruminicola</name>
    <dbReference type="NCBI Taxonomy" id="839"/>
    <lineage>
        <taxon>Bacteria</taxon>
        <taxon>Pseudomonadati</taxon>
        <taxon>Bacteroidota</taxon>
        <taxon>Bacteroidia</taxon>
        <taxon>Bacteroidales</taxon>
        <taxon>Prevotellaceae</taxon>
        <taxon>Xylanibacter</taxon>
    </lineage>
</organism>
<dbReference type="PROSITE" id="PS51257">
    <property type="entry name" value="PROKAR_LIPOPROTEIN"/>
    <property type="match status" value="1"/>
</dbReference>
<evidence type="ECO:0000256" key="1">
    <source>
        <dbReference type="SAM" id="SignalP"/>
    </source>
</evidence>
<evidence type="ECO:0000313" key="2">
    <source>
        <dbReference type="EMBL" id="SEG14423.1"/>
    </source>
</evidence>
<gene>
    <name evidence="2" type="ORF">SAMN05216354_0102</name>
</gene>
<dbReference type="EMBL" id="FNUV01000013">
    <property type="protein sequence ID" value="SEG14423.1"/>
    <property type="molecule type" value="Genomic_DNA"/>
</dbReference>
<dbReference type="AlphaFoldDB" id="A0A1H5XRZ9"/>
<keyword evidence="1" id="KW-0732">Signal</keyword>
<dbReference type="Proteomes" id="UP000236735">
    <property type="component" value="Unassembled WGS sequence"/>
</dbReference>
<name>A0A1H5XRZ9_XYLRU</name>
<sequence length="493" mass="55556">MKQFRFLFMVLAMLLSVACNTDDNAVVGIMDDYPSESLPVNDLMTVTTDVPVTILDSDYSDVAKAFINRLKHPLNEITNDTKAILIKGSNIAQHTSDSKLWEAVANGAVIIIDQPTFSQMLDAIYQVYLPGFTDADPGEEEHDTHICYDILAFDNQYNFYELNDIYDEDKNESEQTMSPYMNGLYADPLTGWLNEKYSGKVATIRSVTRSASSDLSALMSAQNYTRTYTLRPSGGYASRLENRQCVFTISTNIWAAYKFDEDADYYMIEQTVLGNNNNFWIGSWTGGKWKYQGFFLSRMTVNNRLFHSSDNYGSDNVLKHSDGVYLLDFSPVSTSGQHTITVEESWNLSGEVGLSGVALSGGVGGSVSSSYNVQDMSITALCGNDNNCYNNAAWQFDISTDNYDFSGWSGYSFRKPPLLGTDAYKSVQCWQWKVEHPNNYGDIKILTDLGFDHSYNSYRNKVFSGESYTDNFFNGWYSEYITIRPPYRGTSNE</sequence>
<feature type="signal peptide" evidence="1">
    <location>
        <begin position="1"/>
        <end position="21"/>
    </location>
</feature>
<evidence type="ECO:0008006" key="4">
    <source>
        <dbReference type="Google" id="ProtNLM"/>
    </source>
</evidence>
<accession>A0A1H5XRZ9</accession>
<dbReference type="RefSeq" id="WP_146063178.1">
    <property type="nucleotide sequence ID" value="NZ_FNUV01000013.1"/>
</dbReference>